<protein>
    <submittedName>
        <fullName evidence="1">Uncharacterized protein</fullName>
    </submittedName>
</protein>
<reference evidence="1" key="1">
    <citation type="journal article" date="2022" name="bioRxiv">
        <title>Sequencing and chromosome-scale assembly of the giantPleurodeles waltlgenome.</title>
        <authorList>
            <person name="Brown T."/>
            <person name="Elewa A."/>
            <person name="Iarovenko S."/>
            <person name="Subramanian E."/>
            <person name="Araus A.J."/>
            <person name="Petzold A."/>
            <person name="Susuki M."/>
            <person name="Suzuki K.-i.T."/>
            <person name="Hayashi T."/>
            <person name="Toyoda A."/>
            <person name="Oliveira C."/>
            <person name="Osipova E."/>
            <person name="Leigh N.D."/>
            <person name="Simon A."/>
            <person name="Yun M.H."/>
        </authorList>
    </citation>
    <scope>NUCLEOTIDE SEQUENCE</scope>
    <source>
        <strain evidence="1">20211129_DDA</strain>
        <tissue evidence="1">Liver</tissue>
    </source>
</reference>
<evidence type="ECO:0000313" key="2">
    <source>
        <dbReference type="Proteomes" id="UP001066276"/>
    </source>
</evidence>
<keyword evidence="2" id="KW-1185">Reference proteome</keyword>
<dbReference type="AlphaFoldDB" id="A0AAV7N2X5"/>
<evidence type="ECO:0000313" key="1">
    <source>
        <dbReference type="EMBL" id="KAJ1108887.1"/>
    </source>
</evidence>
<organism evidence="1 2">
    <name type="scientific">Pleurodeles waltl</name>
    <name type="common">Iberian ribbed newt</name>
    <dbReference type="NCBI Taxonomy" id="8319"/>
    <lineage>
        <taxon>Eukaryota</taxon>
        <taxon>Metazoa</taxon>
        <taxon>Chordata</taxon>
        <taxon>Craniata</taxon>
        <taxon>Vertebrata</taxon>
        <taxon>Euteleostomi</taxon>
        <taxon>Amphibia</taxon>
        <taxon>Batrachia</taxon>
        <taxon>Caudata</taxon>
        <taxon>Salamandroidea</taxon>
        <taxon>Salamandridae</taxon>
        <taxon>Pleurodelinae</taxon>
        <taxon>Pleurodeles</taxon>
    </lineage>
</organism>
<accession>A0AAV7N2X5</accession>
<dbReference type="EMBL" id="JANPWB010000013">
    <property type="protein sequence ID" value="KAJ1108887.1"/>
    <property type="molecule type" value="Genomic_DNA"/>
</dbReference>
<proteinExistence type="predicted"/>
<comment type="caution">
    <text evidence="1">The sequence shown here is derived from an EMBL/GenBank/DDBJ whole genome shotgun (WGS) entry which is preliminary data.</text>
</comment>
<sequence>MTGQVQQRWNSTGVLSKKVKELLQEMDLRGPYPAVRSAARQREEEAEAQLPSSEFLHFACHVLMVGRPPEVELRACWPFDVHGSAAWAGVAA</sequence>
<name>A0AAV7N2X5_PLEWA</name>
<dbReference type="Proteomes" id="UP001066276">
    <property type="component" value="Chromosome 9"/>
</dbReference>
<gene>
    <name evidence="1" type="ORF">NDU88_006257</name>
</gene>